<reference evidence="2 3" key="1">
    <citation type="journal article" date="2022" name="Front. Microbiol.">
        <title>High genomic differentiation and limited gene flow indicate recent cryptic speciation within the genus Laspinema (cyanobacteria).</title>
        <authorList>
            <person name="Stanojkovic A."/>
            <person name="Skoupy S."/>
            <person name="Skaloud P."/>
            <person name="Dvorak P."/>
        </authorList>
    </citation>
    <scope>NUCLEOTIDE SEQUENCE [LARGE SCALE GENOMIC DNA]</scope>
    <source>
        <strain evidence="2 3">D2a</strain>
    </source>
</reference>
<keyword evidence="1" id="KW-0472">Membrane</keyword>
<dbReference type="Proteomes" id="UP001525890">
    <property type="component" value="Unassembled WGS sequence"/>
</dbReference>
<name>A0ABT2MZ25_9CYAN</name>
<evidence type="ECO:0008006" key="4">
    <source>
        <dbReference type="Google" id="ProtNLM"/>
    </source>
</evidence>
<feature type="transmembrane region" description="Helical" evidence="1">
    <location>
        <begin position="100"/>
        <end position="122"/>
    </location>
</feature>
<comment type="caution">
    <text evidence="2">The sequence shown here is derived from an EMBL/GenBank/DDBJ whole genome shotgun (WGS) entry which is preliminary data.</text>
</comment>
<keyword evidence="3" id="KW-1185">Reference proteome</keyword>
<keyword evidence="1" id="KW-0812">Transmembrane</keyword>
<dbReference type="EMBL" id="JAMXFF010000069">
    <property type="protein sequence ID" value="MCT7970017.1"/>
    <property type="molecule type" value="Genomic_DNA"/>
</dbReference>
<proteinExistence type="predicted"/>
<dbReference type="RefSeq" id="WP_368009451.1">
    <property type="nucleotide sequence ID" value="NZ_JAMXFF010000069.1"/>
</dbReference>
<evidence type="ECO:0000256" key="1">
    <source>
        <dbReference type="SAM" id="Phobius"/>
    </source>
</evidence>
<feature type="transmembrane region" description="Helical" evidence="1">
    <location>
        <begin position="142"/>
        <end position="165"/>
    </location>
</feature>
<organism evidence="2 3">
    <name type="scientific">Laspinema palackyanum D2a</name>
    <dbReference type="NCBI Taxonomy" id="2953684"/>
    <lineage>
        <taxon>Bacteria</taxon>
        <taxon>Bacillati</taxon>
        <taxon>Cyanobacteriota</taxon>
        <taxon>Cyanophyceae</taxon>
        <taxon>Oscillatoriophycideae</taxon>
        <taxon>Oscillatoriales</taxon>
        <taxon>Laspinemataceae</taxon>
        <taxon>Laspinema</taxon>
        <taxon>Laspinema palackyanum</taxon>
    </lineage>
</organism>
<protein>
    <recommendedName>
        <fullName evidence="4">DUF983 domain-containing protein</fullName>
    </recommendedName>
</protein>
<sequence length="175" mass="19781">MTQQNFGTNPEDRMGRNALPGPIPLSYFGVYRCPVCRYGELSNLAMMDAFGCNFCSRIFTANLDQNSLSLADSLPPITWHWNGRQWQGLPRAGVEFGWEIAIAAIAIITLPTLLVGLGAYIFPPVPGSNLSWVPAFWTVATFVAHLTIVLWLIIEYYQFPVLLFLKAWQRRLLMR</sequence>
<keyword evidence="1" id="KW-1133">Transmembrane helix</keyword>
<evidence type="ECO:0000313" key="2">
    <source>
        <dbReference type="EMBL" id="MCT7970017.1"/>
    </source>
</evidence>
<gene>
    <name evidence="2" type="ORF">NG799_27265</name>
</gene>
<accession>A0ABT2MZ25</accession>
<evidence type="ECO:0000313" key="3">
    <source>
        <dbReference type="Proteomes" id="UP001525890"/>
    </source>
</evidence>